<dbReference type="SMART" id="SM00387">
    <property type="entry name" value="HATPase_c"/>
    <property type="match status" value="1"/>
</dbReference>
<dbReference type="PRINTS" id="PR00344">
    <property type="entry name" value="BCTRLSENSOR"/>
</dbReference>
<dbReference type="InterPro" id="IPR013655">
    <property type="entry name" value="PAS_fold_3"/>
</dbReference>
<dbReference type="OrthoDB" id="9811889at2"/>
<dbReference type="Pfam" id="PF08447">
    <property type="entry name" value="PAS_3"/>
    <property type="match status" value="1"/>
</dbReference>
<dbReference type="Proteomes" id="UP000239068">
    <property type="component" value="Unassembled WGS sequence"/>
</dbReference>
<dbReference type="SUPFAM" id="SSF55874">
    <property type="entry name" value="ATPase domain of HSP90 chaperone/DNA topoisomerase II/histidine kinase"/>
    <property type="match status" value="1"/>
</dbReference>
<keyword evidence="5" id="KW-0812">Transmembrane</keyword>
<dbReference type="InterPro" id="IPR005467">
    <property type="entry name" value="His_kinase_dom"/>
</dbReference>
<sequence>MKIEHKFFLTMAIVMIVLITIAGFSFQSINQLIKNNSLEQDSRNVMKVLNNTLSAMQNAETGQRGFIITGEESYLGPYNKGVLESAQTINQLYEFAVKQNTPTQIYKIDTLKNYVALKIAELDKTISLKKQGQTEPLMQIILEGFGKQTMDNIRDVILRMENHIEKVIAERNKKTQQSIFITKIFIFWGSLLSSLTVIVLILISRKDLLNKIKLKEELIEAKEKAEAITKDLKEAQKLANIGSWSFNTLSQKAEWSEEMFNVWGYNLKQGPPDVDSLRKRIHPDDVALFSNSYNKAVTQGTPFDIEFRIYLPNGNQKTLRTICQTVLDETGITTHLTGANQDITSQKTFEKAQIKHERIKAIGEMSSSVAHDFNNSLQQITGNLEMIKFQKNITQIAAERLKNIESIIDDVAERVSALQKFGDTEHDANDAQLIDFNKLIKESLNQSRPLWKDSVEKKGLKINIITDFEDIPKISCNKGELKLAIYNLIKNSVEAMPEGGNLTIKTSRKNKRVFATFTDTGVGMNEKTKIKIFEPFFTTKGFELGRGLGMSGVFTTINKYNGTIYIKSSELSKGTTFEIVFPESQLEVIKILPENEQKEKTSYTILWVDDNSFITEDISDLMELMGHKCTVADNGKSALEYLNKKKYDIVFTDIGMPGMNGWELIAAIRNDYGNKIKIITVSGWDIDKKTKEKHTIDFVLQKPYTVQELEMLFLDL</sequence>
<protein>
    <recommendedName>
        <fullName evidence="2">histidine kinase</fullName>
        <ecNumber evidence="2">2.7.13.3</ecNumber>
    </recommendedName>
</protein>
<accession>A0A2S7WH20</accession>
<feature type="coiled-coil region" evidence="4">
    <location>
        <begin position="205"/>
        <end position="238"/>
    </location>
</feature>
<keyword evidence="3" id="KW-0597">Phosphoprotein</keyword>
<dbReference type="CDD" id="cd17546">
    <property type="entry name" value="REC_hyHK_CKI1_RcsC-like"/>
    <property type="match status" value="1"/>
</dbReference>
<proteinExistence type="predicted"/>
<feature type="domain" description="PAC" evidence="8">
    <location>
        <begin position="303"/>
        <end position="355"/>
    </location>
</feature>
<gene>
    <name evidence="9" type="ORF">BTO16_13690</name>
</gene>
<feature type="transmembrane region" description="Helical" evidence="5">
    <location>
        <begin position="180"/>
        <end position="203"/>
    </location>
</feature>
<reference evidence="9 10" key="1">
    <citation type="submission" date="2016-12" db="EMBL/GenBank/DDBJ databases">
        <title>Trade-off between light-utilization and light-protection in marine flavobacteria.</title>
        <authorList>
            <person name="Kumagai Y."/>
            <person name="Yoshizawa S."/>
            <person name="Kogure K."/>
            <person name="Iwasaki W."/>
        </authorList>
    </citation>
    <scope>NUCLEOTIDE SEQUENCE [LARGE SCALE GENOMIC DNA]</scope>
    <source>
        <strain evidence="9 10">ATCC 43844</strain>
    </source>
</reference>
<evidence type="ECO:0000256" key="3">
    <source>
        <dbReference type="PROSITE-ProRule" id="PRU00169"/>
    </source>
</evidence>
<dbReference type="PROSITE" id="PS50110">
    <property type="entry name" value="RESPONSE_REGULATORY"/>
    <property type="match status" value="1"/>
</dbReference>
<dbReference type="InterPro" id="IPR007891">
    <property type="entry name" value="CHASE3"/>
</dbReference>
<keyword evidence="4" id="KW-0175">Coiled coil</keyword>
<dbReference type="PROSITE" id="PS50113">
    <property type="entry name" value="PAC"/>
    <property type="match status" value="1"/>
</dbReference>
<dbReference type="SUPFAM" id="SSF52172">
    <property type="entry name" value="CheY-like"/>
    <property type="match status" value="1"/>
</dbReference>
<dbReference type="GO" id="GO:0000155">
    <property type="term" value="F:phosphorelay sensor kinase activity"/>
    <property type="evidence" value="ECO:0007669"/>
    <property type="project" value="InterPro"/>
</dbReference>
<feature type="transmembrane region" description="Helical" evidence="5">
    <location>
        <begin position="7"/>
        <end position="26"/>
    </location>
</feature>
<feature type="domain" description="Response regulatory" evidence="7">
    <location>
        <begin position="604"/>
        <end position="716"/>
    </location>
</feature>
<evidence type="ECO:0000259" key="7">
    <source>
        <dbReference type="PROSITE" id="PS50110"/>
    </source>
</evidence>
<dbReference type="PANTHER" id="PTHR43065">
    <property type="entry name" value="SENSOR HISTIDINE KINASE"/>
    <property type="match status" value="1"/>
</dbReference>
<dbReference type="InterPro" id="IPR035965">
    <property type="entry name" value="PAS-like_dom_sf"/>
</dbReference>
<evidence type="ECO:0000313" key="10">
    <source>
        <dbReference type="Proteomes" id="UP000239068"/>
    </source>
</evidence>
<keyword evidence="5" id="KW-0472">Membrane</keyword>
<dbReference type="CDD" id="cd19410">
    <property type="entry name" value="HK9-like_sensor"/>
    <property type="match status" value="1"/>
</dbReference>
<dbReference type="SUPFAM" id="SSF47384">
    <property type="entry name" value="Homodimeric domain of signal transducing histidine kinase"/>
    <property type="match status" value="1"/>
</dbReference>
<dbReference type="InterPro" id="IPR011006">
    <property type="entry name" value="CheY-like_superfamily"/>
</dbReference>
<dbReference type="Pfam" id="PF02518">
    <property type="entry name" value="HATPase_c"/>
    <property type="match status" value="1"/>
</dbReference>
<comment type="catalytic activity">
    <reaction evidence="1">
        <text>ATP + protein L-histidine = ADP + protein N-phospho-L-histidine.</text>
        <dbReference type="EC" id="2.7.13.3"/>
    </reaction>
</comment>
<evidence type="ECO:0000256" key="2">
    <source>
        <dbReference type="ARBA" id="ARBA00012438"/>
    </source>
</evidence>
<evidence type="ECO:0000259" key="8">
    <source>
        <dbReference type="PROSITE" id="PS50113"/>
    </source>
</evidence>
<dbReference type="Gene3D" id="1.10.287.130">
    <property type="match status" value="1"/>
</dbReference>
<feature type="domain" description="Histidine kinase" evidence="6">
    <location>
        <begin position="368"/>
        <end position="585"/>
    </location>
</feature>
<dbReference type="InterPro" id="IPR003594">
    <property type="entry name" value="HATPase_dom"/>
</dbReference>
<dbReference type="Gene3D" id="3.30.565.10">
    <property type="entry name" value="Histidine kinase-like ATPase, C-terminal domain"/>
    <property type="match status" value="1"/>
</dbReference>
<keyword evidence="10" id="KW-1185">Reference proteome</keyword>
<dbReference type="Gene3D" id="2.10.70.100">
    <property type="match status" value="1"/>
</dbReference>
<evidence type="ECO:0000259" key="6">
    <source>
        <dbReference type="PROSITE" id="PS50109"/>
    </source>
</evidence>
<dbReference type="SUPFAM" id="SSF55785">
    <property type="entry name" value="PYP-like sensor domain (PAS domain)"/>
    <property type="match status" value="1"/>
</dbReference>
<dbReference type="InterPro" id="IPR000700">
    <property type="entry name" value="PAS-assoc_C"/>
</dbReference>
<dbReference type="AlphaFoldDB" id="A0A2S7WH20"/>
<dbReference type="Gene3D" id="3.30.450.20">
    <property type="entry name" value="PAS domain"/>
    <property type="match status" value="1"/>
</dbReference>
<evidence type="ECO:0000313" key="9">
    <source>
        <dbReference type="EMBL" id="PQJ76913.1"/>
    </source>
</evidence>
<dbReference type="InterPro" id="IPR000014">
    <property type="entry name" value="PAS"/>
</dbReference>
<dbReference type="InterPro" id="IPR036097">
    <property type="entry name" value="HisK_dim/P_sf"/>
</dbReference>
<dbReference type="Pfam" id="PF00072">
    <property type="entry name" value="Response_reg"/>
    <property type="match status" value="1"/>
</dbReference>
<name>A0A2S7WH20_9FLAO</name>
<evidence type="ECO:0000256" key="4">
    <source>
        <dbReference type="SAM" id="Coils"/>
    </source>
</evidence>
<dbReference type="PROSITE" id="PS50109">
    <property type="entry name" value="HIS_KIN"/>
    <property type="match status" value="1"/>
</dbReference>
<dbReference type="SMART" id="SM00448">
    <property type="entry name" value="REC"/>
    <property type="match status" value="1"/>
</dbReference>
<evidence type="ECO:0000256" key="5">
    <source>
        <dbReference type="SAM" id="Phobius"/>
    </source>
</evidence>
<feature type="modified residue" description="4-aspartylphosphate" evidence="3">
    <location>
        <position position="653"/>
    </location>
</feature>
<dbReference type="InterPro" id="IPR004358">
    <property type="entry name" value="Sig_transdc_His_kin-like_C"/>
</dbReference>
<evidence type="ECO:0000256" key="1">
    <source>
        <dbReference type="ARBA" id="ARBA00000085"/>
    </source>
</evidence>
<dbReference type="EMBL" id="MSCM01000002">
    <property type="protein sequence ID" value="PQJ76913.1"/>
    <property type="molecule type" value="Genomic_DNA"/>
</dbReference>
<dbReference type="InterPro" id="IPR001789">
    <property type="entry name" value="Sig_transdc_resp-reg_receiver"/>
</dbReference>
<dbReference type="EC" id="2.7.13.3" evidence="2"/>
<dbReference type="InterPro" id="IPR036890">
    <property type="entry name" value="HATPase_C_sf"/>
</dbReference>
<comment type="caution">
    <text evidence="9">The sequence shown here is derived from an EMBL/GenBank/DDBJ whole genome shotgun (WGS) entry which is preliminary data.</text>
</comment>
<dbReference type="CDD" id="cd00130">
    <property type="entry name" value="PAS"/>
    <property type="match status" value="1"/>
</dbReference>
<dbReference type="Pfam" id="PF05227">
    <property type="entry name" value="CHASE3"/>
    <property type="match status" value="1"/>
</dbReference>
<dbReference type="Gene3D" id="3.40.50.2300">
    <property type="match status" value="1"/>
</dbReference>
<keyword evidence="5" id="KW-1133">Transmembrane helix</keyword>
<organism evidence="9 10">
    <name type="scientific">Polaribacter glomeratus</name>
    <dbReference type="NCBI Taxonomy" id="102"/>
    <lineage>
        <taxon>Bacteria</taxon>
        <taxon>Pseudomonadati</taxon>
        <taxon>Bacteroidota</taxon>
        <taxon>Flavobacteriia</taxon>
        <taxon>Flavobacteriales</taxon>
        <taxon>Flavobacteriaceae</taxon>
    </lineage>
</organism>
<dbReference type="RefSeq" id="WP_105022231.1">
    <property type="nucleotide sequence ID" value="NZ_MSCM01000002.1"/>
</dbReference>